<dbReference type="CDD" id="cd16934">
    <property type="entry name" value="HATPase_RsbT-like"/>
    <property type="match status" value="1"/>
</dbReference>
<evidence type="ECO:0000313" key="2">
    <source>
        <dbReference type="EMBL" id="EST54391.1"/>
    </source>
</evidence>
<dbReference type="InterPro" id="IPR036890">
    <property type="entry name" value="HATPase_C_sf"/>
</dbReference>
<dbReference type="SUPFAM" id="SSF55874">
    <property type="entry name" value="ATPase domain of HSP90 chaperone/DNA topoisomerase II/histidine kinase"/>
    <property type="match status" value="1"/>
</dbReference>
<feature type="domain" description="Histidine kinase/HSP90-like ATPase" evidence="1">
    <location>
        <begin position="59"/>
        <end position="150"/>
    </location>
</feature>
<dbReference type="AlphaFoldDB" id="V6M723"/>
<protein>
    <submittedName>
        <fullName evidence="2">Serine/threonine protein kinase</fullName>
    </submittedName>
</protein>
<dbReference type="EMBL" id="AYJU01000016">
    <property type="protein sequence ID" value="EST54391.1"/>
    <property type="molecule type" value="Genomic_DNA"/>
</dbReference>
<sequence>MLIIPRIRKEIGKKRKGFVVVAASNPETIRIERENDIVTARHIGRNMSKELGFGAIMQSRIATSISELARNIFLYAGSGTITIAIVEREGKKGLQITAIDEGPGIPDIRKALEDGYTTSGALGAGLPGVQRMMDCFDIESAPGKGTRVDVIKWFEQ</sequence>
<proteinExistence type="predicted"/>
<comment type="caution">
    <text evidence="2">The sequence shown here is derived from an EMBL/GenBank/DDBJ whole genome shotgun (WGS) entry which is preliminary data.</text>
</comment>
<dbReference type="InterPro" id="IPR003594">
    <property type="entry name" value="HATPase_dom"/>
</dbReference>
<keyword evidence="2" id="KW-0808">Transferase</keyword>
<dbReference type="Pfam" id="PF02518">
    <property type="entry name" value="HATPase_c"/>
    <property type="match status" value="1"/>
</dbReference>
<dbReference type="HOGENOM" id="CLU_129722_1_0_9"/>
<keyword evidence="2" id="KW-0723">Serine/threonine-protein kinase</keyword>
<dbReference type="STRING" id="1408254.T458_13905"/>
<dbReference type="eggNOG" id="COG2172">
    <property type="taxonomic scope" value="Bacteria"/>
</dbReference>
<name>V6M723_9BACL</name>
<evidence type="ECO:0000313" key="3">
    <source>
        <dbReference type="Proteomes" id="UP000017973"/>
    </source>
</evidence>
<gene>
    <name evidence="2" type="ORF">T458_13905</name>
</gene>
<reference evidence="2 3" key="1">
    <citation type="journal article" date="2014" name="Genome Announc.">
        <title>Draft Genome Sequence of Brevibacillus panacihumi Strain W25, a Halotolerant Hydrocarbon-Degrading Bacterium.</title>
        <authorList>
            <person name="Wang X."/>
            <person name="Jin D."/>
            <person name="Zhou L."/>
            <person name="Wu L."/>
            <person name="An W."/>
            <person name="Chen Y."/>
            <person name="Zhao L."/>
        </authorList>
    </citation>
    <scope>NUCLEOTIDE SEQUENCE [LARGE SCALE GENOMIC DNA]</scope>
    <source>
        <strain evidence="2 3">W25</strain>
    </source>
</reference>
<accession>V6M723</accession>
<dbReference type="PATRIC" id="fig|1408254.3.peg.2721"/>
<organism evidence="2 3">
    <name type="scientific">Brevibacillus panacihumi W25</name>
    <dbReference type="NCBI Taxonomy" id="1408254"/>
    <lineage>
        <taxon>Bacteria</taxon>
        <taxon>Bacillati</taxon>
        <taxon>Bacillota</taxon>
        <taxon>Bacilli</taxon>
        <taxon>Bacillales</taxon>
        <taxon>Paenibacillaceae</taxon>
        <taxon>Brevibacillus</taxon>
    </lineage>
</organism>
<dbReference type="Gene3D" id="3.30.565.10">
    <property type="entry name" value="Histidine kinase-like ATPase, C-terminal domain"/>
    <property type="match status" value="1"/>
</dbReference>
<keyword evidence="3" id="KW-1185">Reference proteome</keyword>
<dbReference type="GO" id="GO:0004674">
    <property type="term" value="F:protein serine/threonine kinase activity"/>
    <property type="evidence" value="ECO:0007669"/>
    <property type="project" value="UniProtKB-KW"/>
</dbReference>
<dbReference type="Proteomes" id="UP000017973">
    <property type="component" value="Unassembled WGS sequence"/>
</dbReference>
<keyword evidence="2" id="KW-0418">Kinase</keyword>
<evidence type="ECO:0000259" key="1">
    <source>
        <dbReference type="Pfam" id="PF02518"/>
    </source>
</evidence>